<reference evidence="8" key="1">
    <citation type="journal article" date="2023" name="Mol. Biol. Evol.">
        <title>Third-Generation Sequencing Reveals the Adaptive Role of the Epigenome in Three Deep-Sea Polychaetes.</title>
        <authorList>
            <person name="Perez M."/>
            <person name="Aroh O."/>
            <person name="Sun Y."/>
            <person name="Lan Y."/>
            <person name="Juniper S.K."/>
            <person name="Young C.R."/>
            <person name="Angers B."/>
            <person name="Qian P.Y."/>
        </authorList>
    </citation>
    <scope>NUCLEOTIDE SEQUENCE</scope>
    <source>
        <strain evidence="8">P08H-3</strain>
    </source>
</reference>
<dbReference type="EMBL" id="JAODUP010000300">
    <property type="protein sequence ID" value="KAK2153325.1"/>
    <property type="molecule type" value="Genomic_DNA"/>
</dbReference>
<comment type="similarity">
    <text evidence="6">Belongs to the mitochondrion-specific ribosomal protein mL54 family.</text>
</comment>
<keyword evidence="9" id="KW-1185">Reference proteome</keyword>
<accession>A0AAD9N1J3</accession>
<evidence type="ECO:0000256" key="6">
    <source>
        <dbReference type="ARBA" id="ARBA00033752"/>
    </source>
</evidence>
<evidence type="ECO:0000256" key="1">
    <source>
        <dbReference type="ARBA" id="ARBA00004173"/>
    </source>
</evidence>
<evidence type="ECO:0000313" key="9">
    <source>
        <dbReference type="Proteomes" id="UP001208570"/>
    </source>
</evidence>
<sequence>MTGASLWGGSSGSNDRLLIVGWVIWAKRQAPHRGVGHLVQTTGSSSWGGSSEPNDRLFSVGWVIWAKRQAPHRGVGHLGQTTGSSSWVGHLGQTTGSSSWGGSSGPNDRLLIVGWVIWAKRQAPHRGVGHLGQTTGSSSWGGSSFLSLAHLIEAKVMSQMMERKRMIVETDATKLVSHLCGANIYNTGEDPKLKPDSEYPDWLWKLRTERGCPPLEELDPQQPQYWRVIKRQQKRKEALLRKTRNKFGIF</sequence>
<comment type="subcellular location">
    <subcellularLocation>
        <location evidence="1">Mitochondrion</location>
    </subcellularLocation>
</comment>
<dbReference type="PANTHER" id="PTHR28595">
    <property type="entry name" value="39S RIBOSOMAL PROTEIN L54, MITOCHONDRIAL"/>
    <property type="match status" value="1"/>
</dbReference>
<keyword evidence="3" id="KW-0689">Ribosomal protein</keyword>
<comment type="caution">
    <text evidence="8">The sequence shown here is derived from an EMBL/GenBank/DDBJ whole genome shotgun (WGS) entry which is preliminary data.</text>
</comment>
<evidence type="ECO:0000256" key="5">
    <source>
        <dbReference type="ARBA" id="ARBA00023274"/>
    </source>
</evidence>
<organism evidence="8 9">
    <name type="scientific">Paralvinella palmiformis</name>
    <dbReference type="NCBI Taxonomy" id="53620"/>
    <lineage>
        <taxon>Eukaryota</taxon>
        <taxon>Metazoa</taxon>
        <taxon>Spiralia</taxon>
        <taxon>Lophotrochozoa</taxon>
        <taxon>Annelida</taxon>
        <taxon>Polychaeta</taxon>
        <taxon>Sedentaria</taxon>
        <taxon>Canalipalpata</taxon>
        <taxon>Terebellida</taxon>
        <taxon>Terebelliformia</taxon>
        <taxon>Alvinellidae</taxon>
        <taxon>Paralvinella</taxon>
    </lineage>
</organism>
<dbReference type="Pfam" id="PF08561">
    <property type="entry name" value="Ribosomal_L37"/>
    <property type="match status" value="1"/>
</dbReference>
<dbReference type="PANTHER" id="PTHR28595:SF1">
    <property type="entry name" value="LARGE RIBOSOMAL SUBUNIT PROTEIN ML54"/>
    <property type="match status" value="1"/>
</dbReference>
<keyword evidence="5" id="KW-0687">Ribonucleoprotein</keyword>
<keyword evidence="4" id="KW-0496">Mitochondrion</keyword>
<gene>
    <name evidence="8" type="ORF">LSH36_300g00004</name>
</gene>
<protein>
    <recommendedName>
        <fullName evidence="7">Large ribosomal subunit protein mL54</fullName>
    </recommendedName>
</protein>
<evidence type="ECO:0000256" key="4">
    <source>
        <dbReference type="ARBA" id="ARBA00023128"/>
    </source>
</evidence>
<dbReference type="GO" id="GO:0003735">
    <property type="term" value="F:structural constituent of ribosome"/>
    <property type="evidence" value="ECO:0007669"/>
    <property type="project" value="TreeGrafter"/>
</dbReference>
<dbReference type="AlphaFoldDB" id="A0AAD9N1J3"/>
<dbReference type="GO" id="GO:0005762">
    <property type="term" value="C:mitochondrial large ribosomal subunit"/>
    <property type="evidence" value="ECO:0007669"/>
    <property type="project" value="TreeGrafter"/>
</dbReference>
<evidence type="ECO:0000256" key="2">
    <source>
        <dbReference type="ARBA" id="ARBA00022946"/>
    </source>
</evidence>
<name>A0AAD9N1J3_9ANNE</name>
<dbReference type="InterPro" id="IPR013870">
    <property type="entry name" value="Ribosomal_mL54"/>
</dbReference>
<evidence type="ECO:0000313" key="8">
    <source>
        <dbReference type="EMBL" id="KAK2153325.1"/>
    </source>
</evidence>
<evidence type="ECO:0000256" key="3">
    <source>
        <dbReference type="ARBA" id="ARBA00022980"/>
    </source>
</evidence>
<dbReference type="Proteomes" id="UP001208570">
    <property type="component" value="Unassembled WGS sequence"/>
</dbReference>
<proteinExistence type="inferred from homology"/>
<keyword evidence="2" id="KW-0809">Transit peptide</keyword>
<evidence type="ECO:0000256" key="7">
    <source>
        <dbReference type="ARBA" id="ARBA00035179"/>
    </source>
</evidence>